<dbReference type="GO" id="GO:0016020">
    <property type="term" value="C:membrane"/>
    <property type="evidence" value="ECO:0007669"/>
    <property type="project" value="InterPro"/>
</dbReference>
<dbReference type="Gene3D" id="1.20.1170.10">
    <property type="match status" value="1"/>
</dbReference>
<dbReference type="PROSITE" id="PS51257">
    <property type="entry name" value="PROKAR_LIPOPROTEIN"/>
    <property type="match status" value="1"/>
</dbReference>
<sequence length="388" mass="44043">MKKTLVIGLMATAVSTSCFISGNVYAEIKENTLEPIYEPTNITATNTISNSVRLLGSQAPLIQAYGLIILQQPEISIEAMSGLTNRQKFAKNNVREWLDEYNPKLIDLNQQLMQFSLRFNNYYDKIYGFSGSIEGNKESKESFAHGFHKLQEQGKMIQDNMENTLSEIKRFHYVINKDSAEFSKKCEEVIQSLKGGNGDIVQLRADIKKHQEEIQAELIKILNSPNEISKGSINIGKQVFTIGSTASQTKTVDLVAVNSLSDTFINSPNSQVNKSAVIIEQKQKELTSLIQRLSEFQIQATEITIVEDQVKEFASLLQKQIDTLESLVKDWRMFNGKMKQIETDLANEKIDGELIQKQLVQLKRMNDEVSKQTRQFEDFTTNIKIIKQ</sequence>
<name>A0A9W5UZ11_BACCE</name>
<dbReference type="RefSeq" id="WP_016110414.1">
    <property type="nucleotide sequence ID" value="NZ_KB976175.1"/>
</dbReference>
<organism evidence="2 3">
    <name type="scientific">Bacillus cereus VD133</name>
    <dbReference type="NCBI Taxonomy" id="1053233"/>
    <lineage>
        <taxon>Bacteria</taxon>
        <taxon>Bacillati</taxon>
        <taxon>Bacillota</taxon>
        <taxon>Bacilli</taxon>
        <taxon>Bacillales</taxon>
        <taxon>Bacillaceae</taxon>
        <taxon>Bacillus</taxon>
        <taxon>Bacillus cereus group</taxon>
    </lineage>
</organism>
<reference evidence="2 3" key="1">
    <citation type="submission" date="2012-12" db="EMBL/GenBank/DDBJ databases">
        <title>The Genome Sequence of Bacillus cereus VD133.</title>
        <authorList>
            <consortium name="The Broad Institute Genome Sequencing Platform"/>
            <consortium name="The Broad Institute Genome Sequencing Center for Infectious Disease"/>
            <person name="Feldgarden M."/>
            <person name="Van der Auwera G.A."/>
            <person name="Mahillon J."/>
            <person name="Duprez V."/>
            <person name="Timmery S."/>
            <person name="Mattelet C."/>
            <person name="Dierick K."/>
            <person name="Sun M."/>
            <person name="Yu Z."/>
            <person name="Zhu L."/>
            <person name="Hu X."/>
            <person name="Shank E.B."/>
            <person name="Swiecicka I."/>
            <person name="Hansen B.M."/>
            <person name="Andrup L."/>
            <person name="Walker B."/>
            <person name="Young S.K."/>
            <person name="Zeng Q."/>
            <person name="Gargeya S."/>
            <person name="Fitzgerald M."/>
            <person name="Haas B."/>
            <person name="Abouelleil A."/>
            <person name="Alvarado L."/>
            <person name="Arachchi H.M."/>
            <person name="Berlin A.M."/>
            <person name="Chapman S.B."/>
            <person name="Dewar J."/>
            <person name="Goldberg J."/>
            <person name="Griggs A."/>
            <person name="Gujja S."/>
            <person name="Hansen M."/>
            <person name="Howarth C."/>
            <person name="Imamovic A."/>
            <person name="Larimer J."/>
            <person name="McCowan C."/>
            <person name="Murphy C."/>
            <person name="Neiman D."/>
            <person name="Pearson M."/>
            <person name="Priest M."/>
            <person name="Roberts A."/>
            <person name="Saif S."/>
            <person name="Shea T."/>
            <person name="Sisk P."/>
            <person name="Sykes S."/>
            <person name="Wortman J."/>
            <person name="Nusbaum C."/>
            <person name="Birren B."/>
        </authorList>
    </citation>
    <scope>NUCLEOTIDE SEQUENCE [LARGE SCALE GENOMIC DNA]</scope>
    <source>
        <strain evidence="2 3">VD133</strain>
    </source>
</reference>
<dbReference type="SUPFAM" id="SSF58100">
    <property type="entry name" value="Bacterial hemolysins"/>
    <property type="match status" value="1"/>
</dbReference>
<dbReference type="Proteomes" id="UP000014018">
    <property type="component" value="Unassembled WGS sequence"/>
</dbReference>
<proteinExistence type="predicted"/>
<dbReference type="Pfam" id="PF05791">
    <property type="entry name" value="Bacillus_HBL"/>
    <property type="match status" value="1"/>
</dbReference>
<dbReference type="InterPro" id="IPR008414">
    <property type="entry name" value="HBL"/>
</dbReference>
<protein>
    <recommendedName>
        <fullName evidence="4">Non-hemolytic enterotoxin lytic component L2</fullName>
    </recommendedName>
</protein>
<evidence type="ECO:0000256" key="1">
    <source>
        <dbReference type="SAM" id="SignalP"/>
    </source>
</evidence>
<evidence type="ECO:0008006" key="4">
    <source>
        <dbReference type="Google" id="ProtNLM"/>
    </source>
</evidence>
<dbReference type="PANTHER" id="PTHR38443:SF2">
    <property type="entry name" value="NON-HEMOLYTIC ENTEROTOXIN LYTIC COMPONENT L1"/>
    <property type="match status" value="1"/>
</dbReference>
<gene>
    <name evidence="2" type="ORF">IIU_06716</name>
</gene>
<comment type="caution">
    <text evidence="2">The sequence shown here is derived from an EMBL/GenBank/DDBJ whole genome shotgun (WGS) entry which is preliminary data.</text>
</comment>
<feature type="signal peptide" evidence="1">
    <location>
        <begin position="1"/>
        <end position="26"/>
    </location>
</feature>
<accession>A0A9W5UZ11</accession>
<feature type="chain" id="PRO_5040784858" description="Non-hemolytic enterotoxin lytic component L2" evidence="1">
    <location>
        <begin position="27"/>
        <end position="388"/>
    </location>
</feature>
<dbReference type="PANTHER" id="PTHR38443">
    <property type="match status" value="1"/>
</dbReference>
<dbReference type="AlphaFoldDB" id="A0A9W5UZ11"/>
<keyword evidence="1" id="KW-0732">Signal</keyword>
<dbReference type="CDD" id="cd22654">
    <property type="entry name" value="ClyA_NheA-like"/>
    <property type="match status" value="1"/>
</dbReference>
<evidence type="ECO:0000313" key="3">
    <source>
        <dbReference type="Proteomes" id="UP000014018"/>
    </source>
</evidence>
<dbReference type="InterPro" id="IPR052785">
    <property type="entry name" value="Enterotoxin_cmpnt"/>
</dbReference>
<dbReference type="EMBL" id="AHFB01000165">
    <property type="protein sequence ID" value="EOO24494.1"/>
    <property type="molecule type" value="Genomic_DNA"/>
</dbReference>
<evidence type="ECO:0000313" key="2">
    <source>
        <dbReference type="EMBL" id="EOO24494.1"/>
    </source>
</evidence>